<protein>
    <submittedName>
        <fullName evidence="1">Uncharacterized protein</fullName>
    </submittedName>
</protein>
<dbReference type="RefSeq" id="WP_115569559.1">
    <property type="nucleotide sequence ID" value="NZ_NXLV01000006.1"/>
</dbReference>
<proteinExistence type="predicted"/>
<gene>
    <name evidence="1" type="ORF">CQA58_04645</name>
</gene>
<dbReference type="Proteomes" id="UP000257045">
    <property type="component" value="Unassembled WGS sequence"/>
</dbReference>
<name>A0A3D8J1S7_9HELI</name>
<sequence length="248" mass="29496">MLGASNQIPSYIPPTPKIPQVQYLKDEIIIQGFETMAGWSKYEYCTNLEEVFRKIEDMKIEKEGNEELLELLELYFNERELPNYSYCASVADLIDDLGNQDLRFSNLVGFNSYNNTLPMAFQTISFDYWDKDRSRRLIALQFHLGGDIRGNYSEFVFLEEGSEDEFLWNMAEFSFEFITQKFAWYEDFWSEEGHISFARVMEDNKRLEQLNGVFDALSGYYYDRYPKVFVEEYERIGFWQCSYISLPF</sequence>
<accession>A0A3D8J1S7</accession>
<organism evidence="1 2">
    <name type="scientific">Helicobacter brantae</name>
    <dbReference type="NCBI Taxonomy" id="375927"/>
    <lineage>
        <taxon>Bacteria</taxon>
        <taxon>Pseudomonadati</taxon>
        <taxon>Campylobacterota</taxon>
        <taxon>Epsilonproteobacteria</taxon>
        <taxon>Campylobacterales</taxon>
        <taxon>Helicobacteraceae</taxon>
        <taxon>Helicobacter</taxon>
    </lineage>
</organism>
<evidence type="ECO:0000313" key="1">
    <source>
        <dbReference type="EMBL" id="RDU70814.1"/>
    </source>
</evidence>
<keyword evidence="2" id="KW-1185">Reference proteome</keyword>
<evidence type="ECO:0000313" key="2">
    <source>
        <dbReference type="Proteomes" id="UP000257045"/>
    </source>
</evidence>
<comment type="caution">
    <text evidence="1">The sequence shown here is derived from an EMBL/GenBank/DDBJ whole genome shotgun (WGS) entry which is preliminary data.</text>
</comment>
<reference evidence="1 2" key="1">
    <citation type="submission" date="2018-04" db="EMBL/GenBank/DDBJ databases">
        <title>Novel Campyloabacter and Helicobacter Species and Strains.</title>
        <authorList>
            <person name="Mannion A.J."/>
            <person name="Shen Z."/>
            <person name="Fox J.G."/>
        </authorList>
    </citation>
    <scope>NUCLEOTIDE SEQUENCE [LARGE SCALE GENOMIC DNA]</scope>
    <source>
        <strain evidence="1 2">MIT 04-9366</strain>
    </source>
</reference>
<dbReference type="AlphaFoldDB" id="A0A3D8J1S7"/>
<dbReference type="EMBL" id="NXLV01000006">
    <property type="protein sequence ID" value="RDU70814.1"/>
    <property type="molecule type" value="Genomic_DNA"/>
</dbReference>